<feature type="region of interest" description="Disordered" evidence="1">
    <location>
        <begin position="1"/>
        <end position="89"/>
    </location>
</feature>
<dbReference type="Proteomes" id="UP001152300">
    <property type="component" value="Unassembled WGS sequence"/>
</dbReference>
<evidence type="ECO:0000313" key="4">
    <source>
        <dbReference type="Proteomes" id="UP001152300"/>
    </source>
</evidence>
<feature type="compositionally biased region" description="Polar residues" evidence="1">
    <location>
        <begin position="45"/>
        <end position="63"/>
    </location>
</feature>
<proteinExistence type="predicted"/>
<comment type="caution">
    <text evidence="3">The sequence shown here is derived from an EMBL/GenBank/DDBJ whole genome shotgun (WGS) entry which is preliminary data.</text>
</comment>
<evidence type="ECO:0000256" key="2">
    <source>
        <dbReference type="SAM" id="Phobius"/>
    </source>
</evidence>
<sequence length="494" mass="56487">MEDLDNIILQLKGKAKNKSGSKKSRRANPISQKSSTSARPAEASLTLTPQKSSTSTEPGSLQTHRSEDTSRNNLCQEINPEPSPQHVEPTSFENSIIWRVMKFFMKLIYHKMEIIIVIIAVIAIGLYVKSYVDWVVNWYFSTTSWFGGLSMSLLNRLWYSTTAGPEPSYGPRSFKRPDYATEYLDSDLSCPDDNLEKLFFNACQKVALSYVSKNWTGHFILEIKHIAESFGRDYLGEEDTKRLVLRLNTLYTATKSAKGPIDIFLEVYKKSLTDIYLLTDRLLVDILKTCIMDETTGTDINSLHDEYIKSIYWAIEGIIEKGRPVIQQLTNLDEEILSLKLFVGHSFLHMMSKFSETEEFELGGHSWITPLFQFFISSSMAKKMHLDPAMFNVAEEASFAFGQYRSLDDWGEQNEEIKPLFKYIVMNGTSLNTRWFAPALLSGNRGDKGERCFPQYVPVGAEKVSCRVLGVEVKTRKRLAWLKGMMDNIVRYDR</sequence>
<feature type="transmembrane region" description="Helical" evidence="2">
    <location>
        <begin position="108"/>
        <end position="128"/>
    </location>
</feature>
<name>A0A9X0DJB3_9HELO</name>
<feature type="compositionally biased region" description="Basic residues" evidence="1">
    <location>
        <begin position="13"/>
        <end position="26"/>
    </location>
</feature>
<dbReference type="EMBL" id="JAPEIS010000008">
    <property type="protein sequence ID" value="KAJ8063737.1"/>
    <property type="molecule type" value="Genomic_DNA"/>
</dbReference>
<accession>A0A9X0DJB3</accession>
<dbReference type="AlphaFoldDB" id="A0A9X0DJB3"/>
<keyword evidence="2" id="KW-0812">Transmembrane</keyword>
<evidence type="ECO:0000313" key="3">
    <source>
        <dbReference type="EMBL" id="KAJ8063737.1"/>
    </source>
</evidence>
<dbReference type="OrthoDB" id="10287434at2759"/>
<gene>
    <name evidence="3" type="ORF">OCU04_007600</name>
</gene>
<protein>
    <submittedName>
        <fullName evidence="3">Uncharacterized protein</fullName>
    </submittedName>
</protein>
<feature type="compositionally biased region" description="Polar residues" evidence="1">
    <location>
        <begin position="29"/>
        <end position="38"/>
    </location>
</feature>
<keyword evidence="2" id="KW-1133">Transmembrane helix</keyword>
<reference evidence="3" key="1">
    <citation type="submission" date="2022-11" db="EMBL/GenBank/DDBJ databases">
        <title>Genome Resource of Sclerotinia nivalis Strain SnTB1, a Plant Pathogen Isolated from American Ginseng.</title>
        <authorList>
            <person name="Fan S."/>
        </authorList>
    </citation>
    <scope>NUCLEOTIDE SEQUENCE</scope>
    <source>
        <strain evidence="3">SnTB1</strain>
    </source>
</reference>
<organism evidence="3 4">
    <name type="scientific">Sclerotinia nivalis</name>
    <dbReference type="NCBI Taxonomy" id="352851"/>
    <lineage>
        <taxon>Eukaryota</taxon>
        <taxon>Fungi</taxon>
        <taxon>Dikarya</taxon>
        <taxon>Ascomycota</taxon>
        <taxon>Pezizomycotina</taxon>
        <taxon>Leotiomycetes</taxon>
        <taxon>Helotiales</taxon>
        <taxon>Sclerotiniaceae</taxon>
        <taxon>Sclerotinia</taxon>
    </lineage>
</organism>
<keyword evidence="2" id="KW-0472">Membrane</keyword>
<evidence type="ECO:0000256" key="1">
    <source>
        <dbReference type="SAM" id="MobiDB-lite"/>
    </source>
</evidence>
<keyword evidence="4" id="KW-1185">Reference proteome</keyword>